<gene>
    <name evidence="1" type="ORF">DPMN_104896</name>
</gene>
<reference evidence="1" key="1">
    <citation type="journal article" date="2019" name="bioRxiv">
        <title>The Genome of the Zebra Mussel, Dreissena polymorpha: A Resource for Invasive Species Research.</title>
        <authorList>
            <person name="McCartney M.A."/>
            <person name="Auch B."/>
            <person name="Kono T."/>
            <person name="Mallez S."/>
            <person name="Zhang Y."/>
            <person name="Obille A."/>
            <person name="Becker A."/>
            <person name="Abrahante J.E."/>
            <person name="Garbe J."/>
            <person name="Badalamenti J.P."/>
            <person name="Herman A."/>
            <person name="Mangelson H."/>
            <person name="Liachko I."/>
            <person name="Sullivan S."/>
            <person name="Sone E.D."/>
            <person name="Koren S."/>
            <person name="Silverstein K.A.T."/>
            <person name="Beckman K.B."/>
            <person name="Gohl D.M."/>
        </authorList>
    </citation>
    <scope>NUCLEOTIDE SEQUENCE</scope>
    <source>
        <strain evidence="1">Duluth1</strain>
        <tissue evidence="1">Whole animal</tissue>
    </source>
</reference>
<keyword evidence="2" id="KW-1185">Reference proteome</keyword>
<accession>A0A9D4HDX2</accession>
<name>A0A9D4HDX2_DREPO</name>
<proteinExistence type="predicted"/>
<protein>
    <submittedName>
        <fullName evidence="1">Uncharacterized protein</fullName>
    </submittedName>
</protein>
<evidence type="ECO:0000313" key="2">
    <source>
        <dbReference type="Proteomes" id="UP000828390"/>
    </source>
</evidence>
<dbReference type="AlphaFoldDB" id="A0A9D4HDX2"/>
<evidence type="ECO:0000313" key="1">
    <source>
        <dbReference type="EMBL" id="KAH3831626.1"/>
    </source>
</evidence>
<comment type="caution">
    <text evidence="1">The sequence shown here is derived from an EMBL/GenBank/DDBJ whole genome shotgun (WGS) entry which is preliminary data.</text>
</comment>
<sequence length="66" mass="7374">MTRRLNGSYFFMMKGPKKKKRKTVDLKEDYENIELEHLKSALSSLGTVGALSSLGTVAIYDHVVVA</sequence>
<reference evidence="1" key="2">
    <citation type="submission" date="2020-11" db="EMBL/GenBank/DDBJ databases">
        <authorList>
            <person name="McCartney M.A."/>
            <person name="Auch B."/>
            <person name="Kono T."/>
            <person name="Mallez S."/>
            <person name="Becker A."/>
            <person name="Gohl D.M."/>
            <person name="Silverstein K.A.T."/>
            <person name="Koren S."/>
            <person name="Bechman K.B."/>
            <person name="Herman A."/>
            <person name="Abrahante J.E."/>
            <person name="Garbe J."/>
        </authorList>
    </citation>
    <scope>NUCLEOTIDE SEQUENCE</scope>
    <source>
        <strain evidence="1">Duluth1</strain>
        <tissue evidence="1">Whole animal</tissue>
    </source>
</reference>
<dbReference type="Proteomes" id="UP000828390">
    <property type="component" value="Unassembled WGS sequence"/>
</dbReference>
<dbReference type="EMBL" id="JAIWYP010000004">
    <property type="protein sequence ID" value="KAH3831626.1"/>
    <property type="molecule type" value="Genomic_DNA"/>
</dbReference>
<organism evidence="1 2">
    <name type="scientific">Dreissena polymorpha</name>
    <name type="common">Zebra mussel</name>
    <name type="synonym">Mytilus polymorpha</name>
    <dbReference type="NCBI Taxonomy" id="45954"/>
    <lineage>
        <taxon>Eukaryota</taxon>
        <taxon>Metazoa</taxon>
        <taxon>Spiralia</taxon>
        <taxon>Lophotrochozoa</taxon>
        <taxon>Mollusca</taxon>
        <taxon>Bivalvia</taxon>
        <taxon>Autobranchia</taxon>
        <taxon>Heteroconchia</taxon>
        <taxon>Euheterodonta</taxon>
        <taxon>Imparidentia</taxon>
        <taxon>Neoheterodontei</taxon>
        <taxon>Myida</taxon>
        <taxon>Dreissenoidea</taxon>
        <taxon>Dreissenidae</taxon>
        <taxon>Dreissena</taxon>
    </lineage>
</organism>